<evidence type="ECO:0000313" key="1">
    <source>
        <dbReference type="EMBL" id="KEI14020.1"/>
    </source>
</evidence>
<keyword evidence="1" id="KW-0614">Plasmid</keyword>
<evidence type="ECO:0000313" key="2">
    <source>
        <dbReference type="Proteomes" id="UP000027937"/>
    </source>
</evidence>
<geneLocation type="plasmid" evidence="1 2">
    <name>p1Ch9693</name>
</geneLocation>
<organism evidence="1 2">
    <name type="scientific">Clostridium haemolyticum NCTC 9693</name>
    <dbReference type="NCBI Taxonomy" id="1443114"/>
    <lineage>
        <taxon>Bacteria</taxon>
        <taxon>Bacillati</taxon>
        <taxon>Bacillota</taxon>
        <taxon>Clostridia</taxon>
        <taxon>Eubacteriales</taxon>
        <taxon>Clostridiaceae</taxon>
        <taxon>Clostridium</taxon>
    </lineage>
</organism>
<reference evidence="2" key="1">
    <citation type="journal article" date="2014" name="PLoS ONE">
        <title>Plasmidome interchange between Clostridium botulinum, Clostridium novyi and Clostridium haemolyticum converts strains of independent lineages into distinctly different pathogens.</title>
        <authorList>
            <person name="Skarin H."/>
            <person name="Segerman B."/>
        </authorList>
    </citation>
    <scope>NUCLEOTIDE SEQUENCE [LARGE SCALE GENOMIC DNA]</scope>
    <source>
        <strain evidence="2">NCTC 9693</strain>
    </source>
</reference>
<dbReference type="RefSeq" id="WP_039230476.1">
    <property type="nucleotide sequence ID" value="NZ_CM003349.1"/>
</dbReference>
<comment type="caution">
    <text evidence="1">The sequence shown here is derived from an EMBL/GenBank/DDBJ whole genome shotgun (WGS) entry which is preliminary data.</text>
</comment>
<gene>
    <name evidence="1" type="ORF">Z960_p0015</name>
</gene>
<accession>A0ABR4TBS1</accession>
<keyword evidence="2" id="KW-1185">Reference proteome</keyword>
<proteinExistence type="predicted"/>
<dbReference type="Proteomes" id="UP000027937">
    <property type="component" value="Plasmid p1Ch9693"/>
</dbReference>
<protein>
    <submittedName>
        <fullName evidence="1">Uncharacterized protein</fullName>
    </submittedName>
</protein>
<dbReference type="EMBL" id="JENX01000125">
    <property type="protein sequence ID" value="KEI14020.1"/>
    <property type="molecule type" value="Genomic_DNA"/>
</dbReference>
<sequence length="77" mass="9016">MNRKIVVVKETEKAKCLILFFDDICGNRKQVNAWFPHGWLEENNKPKTWALNKKITEIKKVYNQWDLAYCGIGTSLS</sequence>
<name>A0ABR4TBS1_CLOHA</name>